<reference evidence="2 3" key="1">
    <citation type="journal article" date="2021" name="Int. J. Syst. Evol. Microbiol.">
        <title>Classification of three corynebacterial strains isolated from a small paddock in North Rhine-Westphalia: proposal of &lt;i&gt;Corynebacterium kalinowskii&lt;/i&gt; sp. nov., &lt;i&gt;Corynebacterium comes&lt;/i&gt; sp. nov. and &lt;i&gt;Corynebacterium occultum&lt;/i&gt; sp. nov.</title>
        <authorList>
            <person name="Schaffert L."/>
            <person name="Ruwe M."/>
            <person name="Milse J."/>
            <person name="Hanuschka K."/>
            <person name="Ortseifen V."/>
            <person name="Droste J."/>
            <person name="Brandt D."/>
            <person name="Schl L."/>
            <person name="Kutter Y."/>
            <person name="Vinke S."/>
            <person name="Vieh P."/>
            <person name="Jacob L."/>
            <person name="L N.C."/>
            <person name="Schulte-Berndt E."/>
            <person name="Hain C."/>
            <person name="Linder M."/>
            <person name="Schmidt P."/>
            <person name="Wollenschl L."/>
            <person name="Luttermann T."/>
            <person name="Thieme E."/>
            <person name="Hassa J."/>
            <person name="Haak M."/>
            <person name="Wittchen M."/>
            <person name="Mentz A."/>
            <person name="Persicke M."/>
            <person name="Busche T."/>
            <person name="R C."/>
        </authorList>
    </citation>
    <scope>NUCLEOTIDE SEQUENCE [LARGE SCALE GENOMIC DNA]</scope>
    <source>
        <strain evidence="2 3">2019</strain>
    </source>
</reference>
<accession>A0A6B8VT20</accession>
<organism evidence="2 3">
    <name type="scientific">Corynebacterium comes</name>
    <dbReference type="NCBI Taxonomy" id="2675218"/>
    <lineage>
        <taxon>Bacteria</taxon>
        <taxon>Bacillati</taxon>
        <taxon>Actinomycetota</taxon>
        <taxon>Actinomycetes</taxon>
        <taxon>Mycobacteriales</taxon>
        <taxon>Corynebacteriaceae</taxon>
        <taxon>Corynebacterium</taxon>
    </lineage>
</organism>
<dbReference type="Pfam" id="PF07751">
    <property type="entry name" value="Abi_2"/>
    <property type="match status" value="1"/>
</dbReference>
<protein>
    <submittedName>
        <fullName evidence="2">Abi-like protein</fullName>
    </submittedName>
</protein>
<evidence type="ECO:0000256" key="1">
    <source>
        <dbReference type="SAM" id="MobiDB-lite"/>
    </source>
</evidence>
<evidence type="ECO:0000313" key="3">
    <source>
        <dbReference type="Proteomes" id="UP000425178"/>
    </source>
</evidence>
<dbReference type="InterPro" id="IPR011664">
    <property type="entry name" value="Abi_system_AbiD/AbiF-like"/>
</dbReference>
<dbReference type="KEGG" id="ccoe:CETAM_06090"/>
<dbReference type="EMBL" id="CP046453">
    <property type="protein sequence ID" value="QGU04484.1"/>
    <property type="molecule type" value="Genomic_DNA"/>
</dbReference>
<gene>
    <name evidence="2" type="ORF">CETAM_06090</name>
</gene>
<evidence type="ECO:0000313" key="2">
    <source>
        <dbReference type="EMBL" id="QGU04484.1"/>
    </source>
</evidence>
<name>A0A6B8VT20_9CORY</name>
<dbReference type="Proteomes" id="UP000425178">
    <property type="component" value="Chromosome"/>
</dbReference>
<sequence length="328" mass="37773">MSPGHQPGGKIFRTYEQQIELLANRGMIVGDREHAVRLLRRINYYRLSGYWYPFRILDKNGGKRRQDDFYPGTTFDDVIDLYNFDARLRTTALETLAPIELAVRALLGHELGAIDRYAHLRPDLLGSRARKPASTDESPQYSKWIQRYQRELNQSHEDFVKHHKLEYGGRLPVWAAVEILDWGALTWLYGMSPDKVRNNVAEQCQLSAPQLESWLKALNIVRNYAAHHGRMFNRVYDLKPKLPKEPGDLGIASGRTNRLFGQLTTIQYLQRSLGLGQDQWLPEMMATYPDVTLVPLSHTGAPENWRSSTLWSPPQPRPSTPTPNRRTL</sequence>
<feature type="region of interest" description="Disordered" evidence="1">
    <location>
        <begin position="305"/>
        <end position="328"/>
    </location>
</feature>
<proteinExistence type="predicted"/>
<dbReference type="RefSeq" id="WP_231587605.1">
    <property type="nucleotide sequence ID" value="NZ_CP046453.1"/>
</dbReference>
<keyword evidence="3" id="KW-1185">Reference proteome</keyword>
<dbReference type="AlphaFoldDB" id="A0A6B8VT20"/>